<accession>A0A0D7AKX0</accession>
<sequence>MALPAGIPTLEASVTKNLTWPDNVFVSAHTANLVIRCRVEHARQPIHADHYPIETVIAIDMPMIKMKQRQNWKATKWEGFRETLEQNLQRLPPPAPIRNNAEFHQRFATLHEALYDTVEATVPWTKPCPHSKRWWTPALTRKRRELVSLQRTAYRWRTEPTHPAHEELTVARTTY</sequence>
<name>A0A0D7AKX0_9AGAR</name>
<dbReference type="Proteomes" id="UP000054144">
    <property type="component" value="Unassembled WGS sequence"/>
</dbReference>
<evidence type="ECO:0008006" key="3">
    <source>
        <dbReference type="Google" id="ProtNLM"/>
    </source>
</evidence>
<evidence type="ECO:0000313" key="2">
    <source>
        <dbReference type="Proteomes" id="UP000054144"/>
    </source>
</evidence>
<protein>
    <recommendedName>
        <fullName evidence="3">Endonuclease/exonuclease/phosphatase domain-containing protein</fullName>
    </recommendedName>
</protein>
<dbReference type="OrthoDB" id="3261136at2759"/>
<organism evidence="1 2">
    <name type="scientific">Fistulina hepatica ATCC 64428</name>
    <dbReference type="NCBI Taxonomy" id="1128425"/>
    <lineage>
        <taxon>Eukaryota</taxon>
        <taxon>Fungi</taxon>
        <taxon>Dikarya</taxon>
        <taxon>Basidiomycota</taxon>
        <taxon>Agaricomycotina</taxon>
        <taxon>Agaricomycetes</taxon>
        <taxon>Agaricomycetidae</taxon>
        <taxon>Agaricales</taxon>
        <taxon>Fistulinaceae</taxon>
        <taxon>Fistulina</taxon>
    </lineage>
</organism>
<feature type="non-terminal residue" evidence="1">
    <location>
        <position position="175"/>
    </location>
</feature>
<proteinExistence type="predicted"/>
<keyword evidence="2" id="KW-1185">Reference proteome</keyword>
<reference evidence="1 2" key="1">
    <citation type="journal article" date="2015" name="Fungal Genet. Biol.">
        <title>Evolution of novel wood decay mechanisms in Agaricales revealed by the genome sequences of Fistulina hepatica and Cylindrobasidium torrendii.</title>
        <authorList>
            <person name="Floudas D."/>
            <person name="Held B.W."/>
            <person name="Riley R."/>
            <person name="Nagy L.G."/>
            <person name="Koehler G."/>
            <person name="Ransdell A.S."/>
            <person name="Younus H."/>
            <person name="Chow J."/>
            <person name="Chiniquy J."/>
            <person name="Lipzen A."/>
            <person name="Tritt A."/>
            <person name="Sun H."/>
            <person name="Haridas S."/>
            <person name="LaButti K."/>
            <person name="Ohm R.A."/>
            <person name="Kues U."/>
            <person name="Blanchette R.A."/>
            <person name="Grigoriev I.V."/>
            <person name="Minto R.E."/>
            <person name="Hibbett D.S."/>
        </authorList>
    </citation>
    <scope>NUCLEOTIDE SEQUENCE [LARGE SCALE GENOMIC DNA]</scope>
    <source>
        <strain evidence="1 2">ATCC 64428</strain>
    </source>
</reference>
<dbReference type="EMBL" id="KN881653">
    <property type="protein sequence ID" value="KIY51433.1"/>
    <property type="molecule type" value="Genomic_DNA"/>
</dbReference>
<evidence type="ECO:0000313" key="1">
    <source>
        <dbReference type="EMBL" id="KIY51433.1"/>
    </source>
</evidence>
<gene>
    <name evidence="1" type="ORF">FISHEDRAFT_37089</name>
</gene>
<dbReference type="AlphaFoldDB" id="A0A0D7AKX0"/>